<dbReference type="GO" id="GO:0016757">
    <property type="term" value="F:glycosyltransferase activity"/>
    <property type="evidence" value="ECO:0007669"/>
    <property type="project" value="UniProtKB-KW"/>
</dbReference>
<dbReference type="OrthoDB" id="9766971at2"/>
<dbReference type="CDD" id="cd06439">
    <property type="entry name" value="CESA_like_1"/>
    <property type="match status" value="1"/>
</dbReference>
<feature type="transmembrane region" description="Helical" evidence="4">
    <location>
        <begin position="327"/>
        <end position="347"/>
    </location>
</feature>
<dbReference type="AlphaFoldDB" id="A0A419VWS0"/>
<evidence type="ECO:0000259" key="5">
    <source>
        <dbReference type="Pfam" id="PF00535"/>
    </source>
</evidence>
<feature type="transmembrane region" description="Helical" evidence="4">
    <location>
        <begin position="359"/>
        <end position="377"/>
    </location>
</feature>
<keyword evidence="3 6" id="KW-0808">Transferase</keyword>
<keyword evidence="7" id="KW-1185">Reference proteome</keyword>
<dbReference type="RefSeq" id="WP_120274713.1">
    <property type="nucleotide sequence ID" value="NZ_RAPN01000003.1"/>
</dbReference>
<keyword evidence="2" id="KW-0328">Glycosyltransferase</keyword>
<evidence type="ECO:0000256" key="3">
    <source>
        <dbReference type="ARBA" id="ARBA00022679"/>
    </source>
</evidence>
<comment type="caution">
    <text evidence="6">The sequence shown here is derived from an EMBL/GenBank/DDBJ whole genome shotgun (WGS) entry which is preliminary data.</text>
</comment>
<evidence type="ECO:0000256" key="4">
    <source>
        <dbReference type="SAM" id="Phobius"/>
    </source>
</evidence>
<reference evidence="6 7" key="1">
    <citation type="submission" date="2018-09" db="EMBL/GenBank/DDBJ databases">
        <title>Genomic Encyclopedia of Archaeal and Bacterial Type Strains, Phase II (KMG-II): from individual species to whole genera.</title>
        <authorList>
            <person name="Goeker M."/>
        </authorList>
    </citation>
    <scope>NUCLEOTIDE SEQUENCE [LARGE SCALE GENOMIC DNA]</scope>
    <source>
        <strain evidence="6 7">DSM 27148</strain>
    </source>
</reference>
<keyword evidence="4" id="KW-0472">Membrane</keyword>
<gene>
    <name evidence="6" type="ORF">BC643_3689</name>
</gene>
<comment type="similarity">
    <text evidence="1">Belongs to the glycosyltransferase 2 family.</text>
</comment>
<dbReference type="PANTHER" id="PTHR43630">
    <property type="entry name" value="POLY-BETA-1,6-N-ACETYL-D-GLUCOSAMINE SYNTHASE"/>
    <property type="match status" value="1"/>
</dbReference>
<protein>
    <submittedName>
        <fullName evidence="6">Cellulose synthase/poly-beta-1,6-N-acetylglucosamine synthase-like glycosyltransferase</fullName>
    </submittedName>
</protein>
<dbReference type="Pfam" id="PF00535">
    <property type="entry name" value="Glycos_transf_2"/>
    <property type="match status" value="1"/>
</dbReference>
<dbReference type="SUPFAM" id="SSF53448">
    <property type="entry name" value="Nucleotide-diphospho-sugar transferases"/>
    <property type="match status" value="1"/>
</dbReference>
<keyword evidence="4" id="KW-0812">Transmembrane</keyword>
<evidence type="ECO:0000256" key="2">
    <source>
        <dbReference type="ARBA" id="ARBA00022676"/>
    </source>
</evidence>
<dbReference type="InterPro" id="IPR029044">
    <property type="entry name" value="Nucleotide-diphossugar_trans"/>
</dbReference>
<evidence type="ECO:0000256" key="1">
    <source>
        <dbReference type="ARBA" id="ARBA00006739"/>
    </source>
</evidence>
<feature type="domain" description="Glycosyltransferase 2-like" evidence="5">
    <location>
        <begin position="52"/>
        <end position="214"/>
    </location>
</feature>
<keyword evidence="4" id="KW-1133">Transmembrane helix</keyword>
<feature type="transmembrane region" description="Helical" evidence="4">
    <location>
        <begin position="264"/>
        <end position="284"/>
    </location>
</feature>
<dbReference type="PANTHER" id="PTHR43630:SF1">
    <property type="entry name" value="POLY-BETA-1,6-N-ACETYL-D-GLUCOSAMINE SYNTHASE"/>
    <property type="match status" value="1"/>
</dbReference>
<evidence type="ECO:0000313" key="7">
    <source>
        <dbReference type="Proteomes" id="UP000283387"/>
    </source>
</evidence>
<accession>A0A419VWS0</accession>
<feature type="transmembrane region" description="Helical" evidence="4">
    <location>
        <begin position="6"/>
        <end position="30"/>
    </location>
</feature>
<dbReference type="Gene3D" id="3.90.550.10">
    <property type="entry name" value="Spore Coat Polysaccharide Biosynthesis Protein SpsA, Chain A"/>
    <property type="match status" value="1"/>
</dbReference>
<dbReference type="InterPro" id="IPR001173">
    <property type="entry name" value="Glyco_trans_2-like"/>
</dbReference>
<evidence type="ECO:0000313" key="6">
    <source>
        <dbReference type="EMBL" id="RKD87682.1"/>
    </source>
</evidence>
<sequence length="394" mass="44653">MAEALFWIAVIIVGYTFGGYGLLLAIVVGIRRLFSSVNQNQSAAGNLPKICLFVTAYNEAAFVAAKVENSFQLNYPQEKLQLLWVTDGSTDKTPELLKQYPDVQVQHLPERLGKVHAMNRGMQYVTAPIVVFTDSNTLLGPDSLLHLVRHFRNGNVACVAGEKRVVKADEINVAAAGESLYWKLESRMKRMESELSSVVGAAGELFAIRRELFRPVDEDCLLDDFQISMQMVAEGFRCVYEPDAVALEKGSMNVREELKRKSRIAAGGLQAMVRMPFLLNPFRFGWLSWQYFSHKILRWTLAPWAILLAFLSNIYLVLVKPENSLELIYISILVLQCLWYLFAFVGFKREGDGTGNKLFYIPYYFTAINYAAIRGLFRFLKGTQPVTWEKAERA</sequence>
<proteinExistence type="inferred from homology"/>
<feature type="transmembrane region" description="Helical" evidence="4">
    <location>
        <begin position="296"/>
        <end position="318"/>
    </location>
</feature>
<organism evidence="6 7">
    <name type="scientific">Mangrovibacterium diazotrophicum</name>
    <dbReference type="NCBI Taxonomy" id="1261403"/>
    <lineage>
        <taxon>Bacteria</taxon>
        <taxon>Pseudomonadati</taxon>
        <taxon>Bacteroidota</taxon>
        <taxon>Bacteroidia</taxon>
        <taxon>Marinilabiliales</taxon>
        <taxon>Prolixibacteraceae</taxon>
        <taxon>Mangrovibacterium</taxon>
    </lineage>
</organism>
<dbReference type="Proteomes" id="UP000283387">
    <property type="component" value="Unassembled WGS sequence"/>
</dbReference>
<dbReference type="EMBL" id="RAPN01000003">
    <property type="protein sequence ID" value="RKD87682.1"/>
    <property type="molecule type" value="Genomic_DNA"/>
</dbReference>
<name>A0A419VWS0_9BACT</name>